<dbReference type="InterPro" id="IPR036397">
    <property type="entry name" value="RNaseH_sf"/>
</dbReference>
<dbReference type="GO" id="GO:0015074">
    <property type="term" value="P:DNA integration"/>
    <property type="evidence" value="ECO:0007669"/>
    <property type="project" value="InterPro"/>
</dbReference>
<feature type="domain" description="Integrase catalytic" evidence="1">
    <location>
        <begin position="330"/>
        <end position="468"/>
    </location>
</feature>
<protein>
    <recommendedName>
        <fullName evidence="1">Integrase catalytic domain-containing protein</fullName>
    </recommendedName>
</protein>
<dbReference type="OrthoDB" id="97058at2759"/>
<dbReference type="AlphaFoldDB" id="A0A8K0P0J6"/>
<organism evidence="2 3">
    <name type="scientific">Ladona fulva</name>
    <name type="common">Scarce chaser dragonfly</name>
    <name type="synonym">Libellula fulva</name>
    <dbReference type="NCBI Taxonomy" id="123851"/>
    <lineage>
        <taxon>Eukaryota</taxon>
        <taxon>Metazoa</taxon>
        <taxon>Ecdysozoa</taxon>
        <taxon>Arthropoda</taxon>
        <taxon>Hexapoda</taxon>
        <taxon>Insecta</taxon>
        <taxon>Pterygota</taxon>
        <taxon>Palaeoptera</taxon>
        <taxon>Odonata</taxon>
        <taxon>Epiprocta</taxon>
        <taxon>Anisoptera</taxon>
        <taxon>Libelluloidea</taxon>
        <taxon>Libellulidae</taxon>
        <taxon>Ladona</taxon>
    </lineage>
</organism>
<gene>
    <name evidence="2" type="ORF">J437_LFUL005904</name>
</gene>
<evidence type="ECO:0000313" key="2">
    <source>
        <dbReference type="EMBL" id="KAG8231230.1"/>
    </source>
</evidence>
<reference evidence="2" key="1">
    <citation type="submission" date="2013-04" db="EMBL/GenBank/DDBJ databases">
        <authorList>
            <person name="Qu J."/>
            <person name="Murali S.C."/>
            <person name="Bandaranaike D."/>
            <person name="Bellair M."/>
            <person name="Blankenburg K."/>
            <person name="Chao H."/>
            <person name="Dinh H."/>
            <person name="Doddapaneni H."/>
            <person name="Downs B."/>
            <person name="Dugan-Rocha S."/>
            <person name="Elkadiri S."/>
            <person name="Gnanaolivu R.D."/>
            <person name="Hernandez B."/>
            <person name="Javaid M."/>
            <person name="Jayaseelan J.C."/>
            <person name="Lee S."/>
            <person name="Li M."/>
            <person name="Ming W."/>
            <person name="Munidasa M."/>
            <person name="Muniz J."/>
            <person name="Nguyen L."/>
            <person name="Ongeri F."/>
            <person name="Osuji N."/>
            <person name="Pu L.-L."/>
            <person name="Puazo M."/>
            <person name="Qu C."/>
            <person name="Quiroz J."/>
            <person name="Raj R."/>
            <person name="Weissenberger G."/>
            <person name="Xin Y."/>
            <person name="Zou X."/>
            <person name="Han Y."/>
            <person name="Richards S."/>
            <person name="Worley K."/>
            <person name="Muzny D."/>
            <person name="Gibbs R."/>
        </authorList>
    </citation>
    <scope>NUCLEOTIDE SEQUENCE</scope>
    <source>
        <strain evidence="2">Sampled in the wild</strain>
    </source>
</reference>
<dbReference type="GO" id="GO:0003676">
    <property type="term" value="F:nucleic acid binding"/>
    <property type="evidence" value="ECO:0007669"/>
    <property type="project" value="InterPro"/>
</dbReference>
<reference evidence="2" key="2">
    <citation type="submission" date="2017-10" db="EMBL/GenBank/DDBJ databases">
        <title>Ladona fulva Genome sequencing and assembly.</title>
        <authorList>
            <person name="Murali S."/>
            <person name="Richards S."/>
            <person name="Bandaranaike D."/>
            <person name="Bellair M."/>
            <person name="Blankenburg K."/>
            <person name="Chao H."/>
            <person name="Dinh H."/>
            <person name="Doddapaneni H."/>
            <person name="Dugan-Rocha S."/>
            <person name="Elkadiri S."/>
            <person name="Gnanaolivu R."/>
            <person name="Hernandez B."/>
            <person name="Skinner E."/>
            <person name="Javaid M."/>
            <person name="Lee S."/>
            <person name="Li M."/>
            <person name="Ming W."/>
            <person name="Munidasa M."/>
            <person name="Muniz J."/>
            <person name="Nguyen L."/>
            <person name="Hughes D."/>
            <person name="Osuji N."/>
            <person name="Pu L.-L."/>
            <person name="Puazo M."/>
            <person name="Qu C."/>
            <person name="Quiroz J."/>
            <person name="Raj R."/>
            <person name="Weissenberger G."/>
            <person name="Xin Y."/>
            <person name="Zou X."/>
            <person name="Han Y."/>
            <person name="Worley K."/>
            <person name="Muzny D."/>
            <person name="Gibbs R."/>
        </authorList>
    </citation>
    <scope>NUCLEOTIDE SEQUENCE</scope>
    <source>
        <strain evidence="2">Sampled in the wild</strain>
    </source>
</reference>
<keyword evidence="3" id="KW-1185">Reference proteome</keyword>
<dbReference type="PROSITE" id="PS50994">
    <property type="entry name" value="INTEGRASE"/>
    <property type="match status" value="1"/>
</dbReference>
<dbReference type="InterPro" id="IPR001584">
    <property type="entry name" value="Integrase_cat-core"/>
</dbReference>
<dbReference type="InterPro" id="IPR012337">
    <property type="entry name" value="RNaseH-like_sf"/>
</dbReference>
<name>A0A8K0P0J6_LADFU</name>
<evidence type="ECO:0000313" key="3">
    <source>
        <dbReference type="Proteomes" id="UP000792457"/>
    </source>
</evidence>
<dbReference type="Pfam" id="PF14223">
    <property type="entry name" value="Retrotran_gag_2"/>
    <property type="match status" value="1"/>
</dbReference>
<dbReference type="PANTHER" id="PTHR47481">
    <property type="match status" value="1"/>
</dbReference>
<accession>A0A8K0P0J6</accession>
<proteinExistence type="predicted"/>
<sequence>MTSKDKLESVPKLIDTATYPLWESEIRILLEGKQLMSLIDGTGTLEQCRVEEKKKREWITKDTNAKVTILRTIDPTVKSHVLTSKMAKDMFEKLSNVYKRAKEETKSQLILEFIKYEYNKLVDVMTNIAALQTLAFRMNNLKHTVDDVMLMTKILTILPDQFKHFGSAWDTTAEDKKTLQNLRARLLKKEEKLKNNSQSQDDKVAFKAFKFKGICNHCGKQGHCKFERRSNPENNKQQRQYKDIQKNEQTFKHCKKCDKDGRWTWMDVEECWQGKTFPICKFCKKVNHPQDKCRWKYEHENRYRESQKDNSRKVAYLIYLTENERTCAKLRSEPDYSFVADTGATGHFVKDEYILTDSKEIEEIKIGVAKKGQNLTSNLSGKVESKEVTLTNVDETEEYLKEYIHEAEAHFNLKTERIRCDNGGEFRSNEFKLWCKQRGIVIEYTIRDTPQQNGKADCMNLTLMNKRE</sequence>
<dbReference type="Gene3D" id="3.30.420.10">
    <property type="entry name" value="Ribonuclease H-like superfamily/Ribonuclease H"/>
    <property type="match status" value="1"/>
</dbReference>
<dbReference type="SUPFAM" id="SSF53098">
    <property type="entry name" value="Ribonuclease H-like"/>
    <property type="match status" value="1"/>
</dbReference>
<dbReference type="PANTHER" id="PTHR47481:SF7">
    <property type="entry name" value="CCHC-TYPE DOMAIN-CONTAINING PROTEIN"/>
    <property type="match status" value="1"/>
</dbReference>
<dbReference type="EMBL" id="KZ308544">
    <property type="protein sequence ID" value="KAG8231230.1"/>
    <property type="molecule type" value="Genomic_DNA"/>
</dbReference>
<comment type="caution">
    <text evidence="2">The sequence shown here is derived from an EMBL/GenBank/DDBJ whole genome shotgun (WGS) entry which is preliminary data.</text>
</comment>
<dbReference type="Proteomes" id="UP000792457">
    <property type="component" value="Unassembled WGS sequence"/>
</dbReference>
<evidence type="ECO:0000259" key="1">
    <source>
        <dbReference type="PROSITE" id="PS50994"/>
    </source>
</evidence>